<gene>
    <name evidence="1" type="ordered locus">Caci_6653</name>
</gene>
<protein>
    <submittedName>
        <fullName evidence="1">Uncharacterized protein</fullName>
    </submittedName>
</protein>
<dbReference type="HOGENOM" id="CLU_3267496_0_0_11"/>
<proteinExistence type="predicted"/>
<dbReference type="STRING" id="479433.Caci_6653"/>
<dbReference type="InParanoid" id="C7Q006"/>
<dbReference type="RefSeq" id="WP_015795228.1">
    <property type="nucleotide sequence ID" value="NC_013131.1"/>
</dbReference>
<keyword evidence="2" id="KW-1185">Reference proteome</keyword>
<accession>C7Q006</accession>
<evidence type="ECO:0000313" key="2">
    <source>
        <dbReference type="Proteomes" id="UP000000851"/>
    </source>
</evidence>
<dbReference type="KEGG" id="cai:Caci_6653"/>
<evidence type="ECO:0000313" key="1">
    <source>
        <dbReference type="EMBL" id="ACU75499.1"/>
    </source>
</evidence>
<reference evidence="1 2" key="1">
    <citation type="journal article" date="2009" name="Stand. Genomic Sci.">
        <title>Complete genome sequence of Catenulispora acidiphila type strain (ID 139908).</title>
        <authorList>
            <person name="Copeland A."/>
            <person name="Lapidus A."/>
            <person name="Glavina Del Rio T."/>
            <person name="Nolan M."/>
            <person name="Lucas S."/>
            <person name="Chen F."/>
            <person name="Tice H."/>
            <person name="Cheng J.F."/>
            <person name="Bruce D."/>
            <person name="Goodwin L."/>
            <person name="Pitluck S."/>
            <person name="Mikhailova N."/>
            <person name="Pati A."/>
            <person name="Ivanova N."/>
            <person name="Mavromatis K."/>
            <person name="Chen A."/>
            <person name="Palaniappan K."/>
            <person name="Chain P."/>
            <person name="Land M."/>
            <person name="Hauser L."/>
            <person name="Chang Y.J."/>
            <person name="Jeffries C.D."/>
            <person name="Chertkov O."/>
            <person name="Brettin T."/>
            <person name="Detter J.C."/>
            <person name="Han C."/>
            <person name="Ali Z."/>
            <person name="Tindall B.J."/>
            <person name="Goker M."/>
            <person name="Bristow J."/>
            <person name="Eisen J.A."/>
            <person name="Markowitz V."/>
            <person name="Hugenholtz P."/>
            <person name="Kyrpides N.C."/>
            <person name="Klenk H.P."/>
        </authorList>
    </citation>
    <scope>NUCLEOTIDE SEQUENCE [LARGE SCALE GENOMIC DNA]</scope>
    <source>
        <strain evidence="2">DSM 44928 / JCM 14897 / NBRC 102108 / NRRL B-24433 / ID139908</strain>
    </source>
</reference>
<name>C7Q006_CATAD</name>
<dbReference type="Proteomes" id="UP000000851">
    <property type="component" value="Chromosome"/>
</dbReference>
<dbReference type="EMBL" id="CP001700">
    <property type="protein sequence ID" value="ACU75499.1"/>
    <property type="molecule type" value="Genomic_DNA"/>
</dbReference>
<sequence length="41" mass="4381">MHTIFDRSAMREVRAFSAIVCGVDAPNFAVTVCPADAKLGL</sequence>
<organism evidence="1 2">
    <name type="scientific">Catenulispora acidiphila (strain DSM 44928 / JCM 14897 / NBRC 102108 / NRRL B-24433 / ID139908)</name>
    <dbReference type="NCBI Taxonomy" id="479433"/>
    <lineage>
        <taxon>Bacteria</taxon>
        <taxon>Bacillati</taxon>
        <taxon>Actinomycetota</taxon>
        <taxon>Actinomycetes</taxon>
        <taxon>Catenulisporales</taxon>
        <taxon>Catenulisporaceae</taxon>
        <taxon>Catenulispora</taxon>
    </lineage>
</organism>
<dbReference type="AlphaFoldDB" id="C7Q006"/>